<accession>A0AAN9S5B8</accession>
<gene>
    <name evidence="1" type="ORF">VNO78_24063</name>
</gene>
<organism evidence="1 2">
    <name type="scientific">Psophocarpus tetragonolobus</name>
    <name type="common">Winged bean</name>
    <name type="synonym">Dolichos tetragonolobus</name>
    <dbReference type="NCBI Taxonomy" id="3891"/>
    <lineage>
        <taxon>Eukaryota</taxon>
        <taxon>Viridiplantae</taxon>
        <taxon>Streptophyta</taxon>
        <taxon>Embryophyta</taxon>
        <taxon>Tracheophyta</taxon>
        <taxon>Spermatophyta</taxon>
        <taxon>Magnoliopsida</taxon>
        <taxon>eudicotyledons</taxon>
        <taxon>Gunneridae</taxon>
        <taxon>Pentapetalae</taxon>
        <taxon>rosids</taxon>
        <taxon>fabids</taxon>
        <taxon>Fabales</taxon>
        <taxon>Fabaceae</taxon>
        <taxon>Papilionoideae</taxon>
        <taxon>50 kb inversion clade</taxon>
        <taxon>NPAAA clade</taxon>
        <taxon>indigoferoid/millettioid clade</taxon>
        <taxon>Phaseoleae</taxon>
        <taxon>Psophocarpus</taxon>
    </lineage>
</organism>
<keyword evidence="2" id="KW-1185">Reference proteome</keyword>
<evidence type="ECO:0000313" key="1">
    <source>
        <dbReference type="EMBL" id="KAK7389227.1"/>
    </source>
</evidence>
<dbReference type="PANTHER" id="PTHR33623:SF4">
    <property type="entry name" value="DUF4378 DOMAIN-CONTAINING PROTEIN"/>
    <property type="match status" value="1"/>
</dbReference>
<dbReference type="EMBL" id="JAYMYS010000006">
    <property type="protein sequence ID" value="KAK7389227.1"/>
    <property type="molecule type" value="Genomic_DNA"/>
</dbReference>
<sequence length="429" mass="48992">MASTLCNHTANHNYASKRSVLLKDYLREDLSSCSSNGFKSLPRRGCCTTVGFLVEKDLKLKRKRRKSLSIWVLQRASGAVIKAIKALPVSAKSDKVSRSLLRKLLSRRFWRKGAREEGSKVVGRRRRSFGELIMVDQEHYKATSHAPSTTTSSGSDSWGDSEFTFASTGASSESSNENYVAAGEGNKEDANHPQEYWSNEKEQFSPASILGCPFEDDEDIHRSHVSSSSTTSTVLSFKEAKHKRMQKNRHFESMVLLEPAVLEERFSRLELEDEPPHSHSTQQCSFALLPIMRTQNDNHQYNHNIEENARDLLNFVRSSILSNSLMIKSENLLFDFFKQSIGENKDIDYTKKLHLCKVAEDWIQAQPQELYLSWEVQGGRCIYVKEMDKYGEWKNSAEEIQHWAMELANEVFSNLVNEFILDLTSHDTC</sequence>
<dbReference type="AlphaFoldDB" id="A0AAN9S5B8"/>
<protein>
    <recommendedName>
        <fullName evidence="3">DUF4378 domain-containing protein</fullName>
    </recommendedName>
</protein>
<name>A0AAN9S5B8_PSOTE</name>
<reference evidence="1 2" key="1">
    <citation type="submission" date="2024-01" db="EMBL/GenBank/DDBJ databases">
        <title>The genomes of 5 underutilized Papilionoideae crops provide insights into root nodulation and disease resistanc.</title>
        <authorList>
            <person name="Jiang F."/>
        </authorList>
    </citation>
    <scope>NUCLEOTIDE SEQUENCE [LARGE SCALE GENOMIC DNA]</scope>
    <source>
        <strain evidence="1">DUOXIRENSHENG_FW03</strain>
        <tissue evidence="1">Leaves</tissue>
    </source>
</reference>
<proteinExistence type="predicted"/>
<dbReference type="Proteomes" id="UP001386955">
    <property type="component" value="Unassembled WGS sequence"/>
</dbReference>
<evidence type="ECO:0008006" key="3">
    <source>
        <dbReference type="Google" id="ProtNLM"/>
    </source>
</evidence>
<dbReference type="PANTHER" id="PTHR33623">
    <property type="entry name" value="OS04G0572500 PROTEIN"/>
    <property type="match status" value="1"/>
</dbReference>
<comment type="caution">
    <text evidence="1">The sequence shown here is derived from an EMBL/GenBank/DDBJ whole genome shotgun (WGS) entry which is preliminary data.</text>
</comment>
<evidence type="ECO:0000313" key="2">
    <source>
        <dbReference type="Proteomes" id="UP001386955"/>
    </source>
</evidence>